<dbReference type="Pfam" id="PF00702">
    <property type="entry name" value="Hydrolase"/>
    <property type="match status" value="1"/>
</dbReference>
<comment type="caution">
    <text evidence="1">The sequence shown here is derived from an EMBL/GenBank/DDBJ whole genome shotgun (WGS) entry which is preliminary data.</text>
</comment>
<accession>A0A5N8VYX2</accession>
<name>A0A5N8VYX2_9ACTN</name>
<dbReference type="CDD" id="cd01427">
    <property type="entry name" value="HAD_like"/>
    <property type="match status" value="1"/>
</dbReference>
<dbReference type="GO" id="GO:0006281">
    <property type="term" value="P:DNA repair"/>
    <property type="evidence" value="ECO:0007669"/>
    <property type="project" value="TreeGrafter"/>
</dbReference>
<evidence type="ECO:0000313" key="2">
    <source>
        <dbReference type="Proteomes" id="UP000326979"/>
    </source>
</evidence>
<dbReference type="GO" id="GO:0005829">
    <property type="term" value="C:cytosol"/>
    <property type="evidence" value="ECO:0007669"/>
    <property type="project" value="TreeGrafter"/>
</dbReference>
<reference evidence="1 2" key="1">
    <citation type="submission" date="2019-07" db="EMBL/GenBank/DDBJ databases">
        <title>New species of Amycolatopsis and Streptomyces.</title>
        <authorList>
            <person name="Duangmal K."/>
            <person name="Teo W.F.A."/>
            <person name="Lipun K."/>
        </authorList>
    </citation>
    <scope>NUCLEOTIDE SEQUENCE [LARGE SCALE GENOMIC DNA]</scope>
    <source>
        <strain evidence="1 2">TISTR 2346</strain>
    </source>
</reference>
<dbReference type="SFLD" id="SFLDS00003">
    <property type="entry name" value="Haloacid_Dehalogenase"/>
    <property type="match status" value="1"/>
</dbReference>
<dbReference type="Proteomes" id="UP000326979">
    <property type="component" value="Unassembled WGS sequence"/>
</dbReference>
<dbReference type="PANTHER" id="PTHR43434">
    <property type="entry name" value="PHOSPHOGLYCOLATE PHOSPHATASE"/>
    <property type="match status" value="1"/>
</dbReference>
<keyword evidence="1" id="KW-0378">Hydrolase</keyword>
<dbReference type="GO" id="GO:0008967">
    <property type="term" value="F:phosphoglycolate phosphatase activity"/>
    <property type="evidence" value="ECO:0007669"/>
    <property type="project" value="TreeGrafter"/>
</dbReference>
<sequence>MAVTRPTSDGADDAAALRELLSETQAVLFDFDGPVCDLFGGVPTSHIAREIKDMAREEWGALDQEVEDCDDSHGVLRHLRDMVDRREADSLDRAPLEKADGILTRHEYAAVRSARLTPHLDTLLDALRDLGKRLVVVSNNAEGPVRDYLGRQGIEARFEAVCGRDPYEPRLMKPDPYLVMLALEGLGGVDPARALMIGDQVTDLKAARAAGVRFLGYTGDANRAQEMREMRLRDADPVVRSHAPVIAACALLSVSCPRP</sequence>
<dbReference type="InterPro" id="IPR023214">
    <property type="entry name" value="HAD_sf"/>
</dbReference>
<evidence type="ECO:0000313" key="1">
    <source>
        <dbReference type="EMBL" id="MPY40437.1"/>
    </source>
</evidence>
<proteinExistence type="predicted"/>
<dbReference type="InterPro" id="IPR023198">
    <property type="entry name" value="PGP-like_dom2"/>
</dbReference>
<dbReference type="RefSeq" id="WP_152782976.1">
    <property type="nucleotide sequence ID" value="NZ_BAABEQ010000085.1"/>
</dbReference>
<dbReference type="InterPro" id="IPR036412">
    <property type="entry name" value="HAD-like_sf"/>
</dbReference>
<dbReference type="Gene3D" id="3.40.50.1000">
    <property type="entry name" value="HAD superfamily/HAD-like"/>
    <property type="match status" value="1"/>
</dbReference>
<protein>
    <submittedName>
        <fullName evidence="1">HAD family hydrolase</fullName>
    </submittedName>
</protein>
<dbReference type="InterPro" id="IPR050155">
    <property type="entry name" value="HAD-like_hydrolase_sf"/>
</dbReference>
<dbReference type="OrthoDB" id="4547358at2"/>
<dbReference type="EMBL" id="VJZE01000054">
    <property type="protein sequence ID" value="MPY40437.1"/>
    <property type="molecule type" value="Genomic_DNA"/>
</dbReference>
<dbReference type="SFLD" id="SFLDG01129">
    <property type="entry name" value="C1.5:_HAD__Beta-PGM__Phosphata"/>
    <property type="match status" value="1"/>
</dbReference>
<dbReference type="Gene3D" id="1.10.150.240">
    <property type="entry name" value="Putative phosphatase, domain 2"/>
    <property type="match status" value="1"/>
</dbReference>
<organism evidence="1 2">
    <name type="scientific">Streptomyces phyllanthi</name>
    <dbReference type="NCBI Taxonomy" id="1803180"/>
    <lineage>
        <taxon>Bacteria</taxon>
        <taxon>Bacillati</taxon>
        <taxon>Actinomycetota</taxon>
        <taxon>Actinomycetes</taxon>
        <taxon>Kitasatosporales</taxon>
        <taxon>Streptomycetaceae</taxon>
        <taxon>Streptomyces</taxon>
    </lineage>
</organism>
<dbReference type="SUPFAM" id="SSF56784">
    <property type="entry name" value="HAD-like"/>
    <property type="match status" value="1"/>
</dbReference>
<dbReference type="AlphaFoldDB" id="A0A5N8VYX2"/>
<keyword evidence="2" id="KW-1185">Reference proteome</keyword>
<gene>
    <name evidence="1" type="ORF">FNH04_11105</name>
</gene>
<dbReference type="PANTHER" id="PTHR43434:SF1">
    <property type="entry name" value="PHOSPHOGLYCOLATE PHOSPHATASE"/>
    <property type="match status" value="1"/>
</dbReference>